<dbReference type="EMBL" id="VHSG01000015">
    <property type="protein sequence ID" value="TQV75941.1"/>
    <property type="molecule type" value="Genomic_DNA"/>
</dbReference>
<dbReference type="Proteomes" id="UP000319732">
    <property type="component" value="Unassembled WGS sequence"/>
</dbReference>
<accession>A0A545TFI2</accession>
<keyword evidence="2" id="KW-1185">Reference proteome</keyword>
<organism evidence="1 2">
    <name type="scientific">Exilibacterium tricleocarpae</name>
    <dbReference type="NCBI Taxonomy" id="2591008"/>
    <lineage>
        <taxon>Bacteria</taxon>
        <taxon>Pseudomonadati</taxon>
        <taxon>Pseudomonadota</taxon>
        <taxon>Gammaproteobacteria</taxon>
        <taxon>Cellvibrionales</taxon>
        <taxon>Cellvibrionaceae</taxon>
        <taxon>Exilibacterium</taxon>
    </lineage>
</organism>
<reference evidence="1 2" key="1">
    <citation type="submission" date="2019-06" db="EMBL/GenBank/DDBJ databases">
        <title>Whole genome sequence for Cellvibrionaceae sp. R142.</title>
        <authorList>
            <person name="Wang G."/>
        </authorList>
    </citation>
    <scope>NUCLEOTIDE SEQUENCE [LARGE SCALE GENOMIC DNA]</scope>
    <source>
        <strain evidence="1 2">R142</strain>
    </source>
</reference>
<dbReference type="AlphaFoldDB" id="A0A545TFI2"/>
<protein>
    <submittedName>
        <fullName evidence="1">Uncharacterized protein</fullName>
    </submittedName>
</protein>
<dbReference type="OrthoDB" id="10007321at2"/>
<evidence type="ECO:0000313" key="1">
    <source>
        <dbReference type="EMBL" id="TQV75941.1"/>
    </source>
</evidence>
<gene>
    <name evidence="1" type="ORF">FKG94_15095</name>
</gene>
<evidence type="ECO:0000313" key="2">
    <source>
        <dbReference type="Proteomes" id="UP000319732"/>
    </source>
</evidence>
<dbReference type="RefSeq" id="WP_142905149.1">
    <property type="nucleotide sequence ID" value="NZ_ML660095.1"/>
</dbReference>
<name>A0A545TFI2_9GAMM</name>
<proteinExistence type="predicted"/>
<sequence>MGEWIPAQREFNALSVNIGDIVHLKMNDDFNYLVKAVVVGSSQHKFMAKAIGIFDWTTKYNLSLSQEMRIQEINSEPLELDNCFIHSVIKT</sequence>
<comment type="caution">
    <text evidence="1">The sequence shown here is derived from an EMBL/GenBank/DDBJ whole genome shotgun (WGS) entry which is preliminary data.</text>
</comment>